<comment type="caution">
    <text evidence="2">The sequence shown here is derived from an EMBL/GenBank/DDBJ whole genome shotgun (WGS) entry which is preliminary data.</text>
</comment>
<accession>A0A9N9UIF6</accession>
<feature type="region of interest" description="Disordered" evidence="1">
    <location>
        <begin position="1"/>
        <end position="29"/>
    </location>
</feature>
<reference evidence="2" key="1">
    <citation type="submission" date="2021-10" db="EMBL/GenBank/DDBJ databases">
        <authorList>
            <person name="Piombo E."/>
        </authorList>
    </citation>
    <scope>NUCLEOTIDE SEQUENCE</scope>
</reference>
<evidence type="ECO:0000256" key="1">
    <source>
        <dbReference type="SAM" id="MobiDB-lite"/>
    </source>
</evidence>
<evidence type="ECO:0000313" key="3">
    <source>
        <dbReference type="Proteomes" id="UP000754883"/>
    </source>
</evidence>
<dbReference type="OrthoDB" id="5123901at2759"/>
<dbReference type="EMBL" id="CABFNO020001430">
    <property type="protein sequence ID" value="CAG9987349.1"/>
    <property type="molecule type" value="Genomic_DNA"/>
</dbReference>
<gene>
    <name evidence="2" type="ORF">CBYS24578_00018058</name>
</gene>
<name>A0A9N9UIF6_9HYPO</name>
<evidence type="ECO:0000313" key="2">
    <source>
        <dbReference type="EMBL" id="CAG9987349.1"/>
    </source>
</evidence>
<keyword evidence="3" id="KW-1185">Reference proteome</keyword>
<sequence>MFSQSSIAGPAPPPSSVGFSSISREETKENMPPSYIEGWLRETQTLLVFPHCRLCRFKFQENDVVVVVTLNNKHSKPFLYAYHDSHMDKALNAEIVCTSSADKANGDHYLGTGCHFACLHFANKLDPKHAVREAQVSTDITHFHHELPLSGTTVTKAAYKSDLFLVYNPTKERVTEVGNQLQVININSKRQRFDSHAKEMFMKAKLLLHPNKGKPMSRLFAASLYTYEPPASEEKRRLLHIRGQLAMQLSKRFKTRVALPLDIWKSIADHLVSEFAICSMLGLPFRDSTEVSTTKDIWATHAKIDGISYVSKLANKRGNGAKLALRARDMSFEHPLYILEDHLGIREMVSSAQPPANKAEVSAWWRVVPLGVGEKISFTTDSLKLHYSPGGKQALGLGRPVSPDNCLWSEPISPQDIDQLFFYPSLAPKAIINMVSIPINQPVCTGYSVCWIKIPNWKSERKTGAGLVYIHAHQPGETFSFYEDVARYTDNYVWEYAPKVNGERLTDLSLLYNRHKRPQRQFTMAFRTSKKRDLIFGPYAENVSLGEKITFKNAWGWDSIATFSDFDTDTLWMEYPRFEGGTSGFVIGPQNGGLNRSRYFNPFKPLPPILPDPLPARLQDKELFQSSASLSGLLEIVISRSRVVGQYPRVCGLLLRYEDSSERSVGSFRIDWAEKPLSVPGKSPALFLNFLQDESRCLIADVAFYPQDSPAMFNTWMELSWADDLVWVYSWNDSYVYSV</sequence>
<dbReference type="AlphaFoldDB" id="A0A9N9UIF6"/>
<organism evidence="2 3">
    <name type="scientific">Clonostachys byssicola</name>
    <dbReference type="NCBI Taxonomy" id="160290"/>
    <lineage>
        <taxon>Eukaryota</taxon>
        <taxon>Fungi</taxon>
        <taxon>Dikarya</taxon>
        <taxon>Ascomycota</taxon>
        <taxon>Pezizomycotina</taxon>
        <taxon>Sordariomycetes</taxon>
        <taxon>Hypocreomycetidae</taxon>
        <taxon>Hypocreales</taxon>
        <taxon>Bionectriaceae</taxon>
        <taxon>Clonostachys</taxon>
    </lineage>
</organism>
<protein>
    <submittedName>
        <fullName evidence="2">Uncharacterized protein</fullName>
    </submittedName>
</protein>
<dbReference type="Proteomes" id="UP000754883">
    <property type="component" value="Unassembled WGS sequence"/>
</dbReference>
<proteinExistence type="predicted"/>